<dbReference type="GO" id="GO:0046872">
    <property type="term" value="F:metal ion binding"/>
    <property type="evidence" value="ECO:0007669"/>
    <property type="project" value="UniProtKB-KW"/>
</dbReference>
<dbReference type="Pfam" id="PF04055">
    <property type="entry name" value="Radical_SAM"/>
    <property type="match status" value="1"/>
</dbReference>
<dbReference type="SUPFAM" id="SSF102114">
    <property type="entry name" value="Radical SAM enzymes"/>
    <property type="match status" value="1"/>
</dbReference>
<dbReference type="InterPro" id="IPR058240">
    <property type="entry name" value="rSAM_sf"/>
</dbReference>
<keyword evidence="2" id="KW-0479">Metal-binding</keyword>
<dbReference type="PANTHER" id="PTHR11228:SF7">
    <property type="entry name" value="PQQA PEPTIDE CYCLASE"/>
    <property type="match status" value="1"/>
</dbReference>
<dbReference type="EMBL" id="PEWA01000012">
    <property type="protein sequence ID" value="PIU73713.1"/>
    <property type="molecule type" value="Genomic_DNA"/>
</dbReference>
<dbReference type="SFLD" id="SFLDS00029">
    <property type="entry name" value="Radical_SAM"/>
    <property type="match status" value="1"/>
</dbReference>
<dbReference type="PANTHER" id="PTHR11228">
    <property type="entry name" value="RADICAL SAM DOMAIN PROTEIN"/>
    <property type="match status" value="1"/>
</dbReference>
<sequence length="417" mass="48696">MSQSQANKSYVLREEPFGYTFYDKDKLCHQFLLKNELTEYLKNRRLNKVDCEYLPAKRKDFRNDIIYSPVRIYYELTLACNLRCQSCFNNSGTPRHYELSTQEVMDSLSHLRENNVLDIRFTGGELTLRPDWYDVLKTTKKLGFSVSCNTNAVYIDDDINLKFADLNIEQVTISIDGKKENHENNRGKDTFDRTIKNLKRLHGLGVKLRINTLINKGSLKDLEFMVELASQYTTEINFFITRFIGRGSEFKQKGNLVTFEEFYQMSKEAEKLRPKYPNLHIMHFEEATIKNSSRMGDFDKYGLRVGSPDATTRFNIMSDGSLWAGGYIPYVDTSYCLGNITHDNIFEIWQKSDKLEQFREQSRNLENYCSKCDKYSKTCPGPNFELELLRKYHPEIDNPYCFYGKGPSLLKITESGK</sequence>
<dbReference type="Gene3D" id="3.20.20.70">
    <property type="entry name" value="Aldolase class I"/>
    <property type="match status" value="1"/>
</dbReference>
<dbReference type="AlphaFoldDB" id="A0A2M7AT30"/>
<dbReference type="InterPro" id="IPR023885">
    <property type="entry name" value="4Fe4S-binding_SPASM_dom"/>
</dbReference>
<dbReference type="Pfam" id="PF13186">
    <property type="entry name" value="SPASM"/>
    <property type="match status" value="1"/>
</dbReference>
<evidence type="ECO:0000256" key="2">
    <source>
        <dbReference type="ARBA" id="ARBA00022723"/>
    </source>
</evidence>
<dbReference type="SMART" id="SM00729">
    <property type="entry name" value="Elp3"/>
    <property type="match status" value="1"/>
</dbReference>
<dbReference type="InterPro" id="IPR050377">
    <property type="entry name" value="Radical_SAM_PqqE_MftC-like"/>
</dbReference>
<dbReference type="PROSITE" id="PS51918">
    <property type="entry name" value="RADICAL_SAM"/>
    <property type="match status" value="1"/>
</dbReference>
<name>A0A2M7AT30_9BACT</name>
<evidence type="ECO:0000256" key="1">
    <source>
        <dbReference type="ARBA" id="ARBA00022691"/>
    </source>
</evidence>
<keyword evidence="1" id="KW-0949">S-adenosyl-L-methionine</keyword>
<proteinExistence type="predicted"/>
<dbReference type="InterPro" id="IPR007197">
    <property type="entry name" value="rSAM"/>
</dbReference>
<keyword evidence="4" id="KW-0411">Iron-sulfur</keyword>
<dbReference type="CDD" id="cd01335">
    <property type="entry name" value="Radical_SAM"/>
    <property type="match status" value="1"/>
</dbReference>
<organism evidence="6 7">
    <name type="scientific">Candidatus Shapirobacteria bacterium CG06_land_8_20_14_3_00_40_12</name>
    <dbReference type="NCBI Taxonomy" id="1974881"/>
    <lineage>
        <taxon>Bacteria</taxon>
        <taxon>Candidatus Shapironibacteriota</taxon>
    </lineage>
</organism>
<comment type="caution">
    <text evidence="6">The sequence shown here is derived from an EMBL/GenBank/DDBJ whole genome shotgun (WGS) entry which is preliminary data.</text>
</comment>
<evidence type="ECO:0000313" key="6">
    <source>
        <dbReference type="EMBL" id="PIU73713.1"/>
    </source>
</evidence>
<dbReference type="SFLD" id="SFLDG01067">
    <property type="entry name" value="SPASM/twitch_domain_containing"/>
    <property type="match status" value="1"/>
</dbReference>
<dbReference type="InterPro" id="IPR006638">
    <property type="entry name" value="Elp3/MiaA/NifB-like_rSAM"/>
</dbReference>
<dbReference type="GO" id="GO:0003824">
    <property type="term" value="F:catalytic activity"/>
    <property type="evidence" value="ECO:0007669"/>
    <property type="project" value="InterPro"/>
</dbReference>
<feature type="domain" description="Radical SAM core" evidence="5">
    <location>
        <begin position="66"/>
        <end position="273"/>
    </location>
</feature>
<keyword evidence="3" id="KW-0408">Iron</keyword>
<dbReference type="SFLD" id="SFLDG01386">
    <property type="entry name" value="main_SPASM_domain-containing"/>
    <property type="match status" value="1"/>
</dbReference>
<dbReference type="Proteomes" id="UP000231407">
    <property type="component" value="Unassembled WGS sequence"/>
</dbReference>
<dbReference type="InterPro" id="IPR013785">
    <property type="entry name" value="Aldolase_TIM"/>
</dbReference>
<protein>
    <recommendedName>
        <fullName evidence="5">Radical SAM core domain-containing protein</fullName>
    </recommendedName>
</protein>
<dbReference type="CDD" id="cd21109">
    <property type="entry name" value="SPASM"/>
    <property type="match status" value="1"/>
</dbReference>
<evidence type="ECO:0000259" key="5">
    <source>
        <dbReference type="PROSITE" id="PS51918"/>
    </source>
</evidence>
<dbReference type="GO" id="GO:0051536">
    <property type="term" value="F:iron-sulfur cluster binding"/>
    <property type="evidence" value="ECO:0007669"/>
    <property type="project" value="UniProtKB-KW"/>
</dbReference>
<accession>A0A2M7AT30</accession>
<evidence type="ECO:0000256" key="4">
    <source>
        <dbReference type="ARBA" id="ARBA00023014"/>
    </source>
</evidence>
<gene>
    <name evidence="6" type="ORF">COS78_00925</name>
</gene>
<evidence type="ECO:0000256" key="3">
    <source>
        <dbReference type="ARBA" id="ARBA00023004"/>
    </source>
</evidence>
<reference evidence="7" key="1">
    <citation type="submission" date="2017-09" db="EMBL/GenBank/DDBJ databases">
        <title>Depth-based differentiation of microbial function through sediment-hosted aquifers and enrichment of novel symbionts in the deep terrestrial subsurface.</title>
        <authorList>
            <person name="Probst A.J."/>
            <person name="Ladd B."/>
            <person name="Jarett J.K."/>
            <person name="Geller-Mcgrath D.E."/>
            <person name="Sieber C.M.K."/>
            <person name="Emerson J.B."/>
            <person name="Anantharaman K."/>
            <person name="Thomas B.C."/>
            <person name="Malmstrom R."/>
            <person name="Stieglmeier M."/>
            <person name="Klingl A."/>
            <person name="Woyke T."/>
            <person name="Ryan C.M."/>
            <person name="Banfield J.F."/>
        </authorList>
    </citation>
    <scope>NUCLEOTIDE SEQUENCE [LARGE SCALE GENOMIC DNA]</scope>
</reference>
<evidence type="ECO:0000313" key="7">
    <source>
        <dbReference type="Proteomes" id="UP000231407"/>
    </source>
</evidence>